<keyword evidence="3" id="KW-1185">Reference proteome</keyword>
<keyword evidence="1" id="KW-0732">Signal</keyword>
<dbReference type="EMBL" id="WPHG01000002">
    <property type="protein sequence ID" value="MVA96994.1"/>
    <property type="molecule type" value="Genomic_DNA"/>
</dbReference>
<reference evidence="2 3" key="1">
    <citation type="submission" date="2019-12" db="EMBL/GenBank/DDBJ databases">
        <title>Nitratireductor arenosus sp. nov., Isolated from sea sand, Jeju island, South Korea.</title>
        <authorList>
            <person name="Kim W."/>
        </authorList>
    </citation>
    <scope>NUCLEOTIDE SEQUENCE [LARGE SCALE GENOMIC DNA]</scope>
    <source>
        <strain evidence="2 3">CAU 1489</strain>
    </source>
</reference>
<organism evidence="2 3">
    <name type="scientific">Nitratireductor arenosus</name>
    <dbReference type="NCBI Taxonomy" id="2682096"/>
    <lineage>
        <taxon>Bacteria</taxon>
        <taxon>Pseudomonadati</taxon>
        <taxon>Pseudomonadota</taxon>
        <taxon>Alphaproteobacteria</taxon>
        <taxon>Hyphomicrobiales</taxon>
        <taxon>Phyllobacteriaceae</taxon>
        <taxon>Nitratireductor</taxon>
    </lineage>
</organism>
<dbReference type="Pfam" id="PF07076">
    <property type="entry name" value="DUF1344"/>
    <property type="match status" value="1"/>
</dbReference>
<evidence type="ECO:0000256" key="1">
    <source>
        <dbReference type="SAM" id="SignalP"/>
    </source>
</evidence>
<evidence type="ECO:0000313" key="3">
    <source>
        <dbReference type="Proteomes" id="UP000463224"/>
    </source>
</evidence>
<feature type="chain" id="PRO_5032272866" evidence="1">
    <location>
        <begin position="21"/>
        <end position="80"/>
    </location>
</feature>
<feature type="signal peptide" evidence="1">
    <location>
        <begin position="1"/>
        <end position="20"/>
    </location>
</feature>
<protein>
    <submittedName>
        <fullName evidence="2">DUF1344 domain-containing protein</fullName>
    </submittedName>
</protein>
<proteinExistence type="predicted"/>
<dbReference type="RefSeq" id="WP_156711999.1">
    <property type="nucleotide sequence ID" value="NZ_WPHG01000002.1"/>
</dbReference>
<evidence type="ECO:0000313" key="2">
    <source>
        <dbReference type="EMBL" id="MVA96994.1"/>
    </source>
</evidence>
<dbReference type="Proteomes" id="UP000463224">
    <property type="component" value="Unassembled WGS sequence"/>
</dbReference>
<sequence length="80" mass="8201">MTKLLTALAATAFFAVAAHAAEVQGTVQSVDPASRTIMLDDGTSYVADAAVDLESLAAGDKVMITVDDATTSAVEVNKQE</sequence>
<dbReference type="AlphaFoldDB" id="A0A844QEE5"/>
<accession>A0A844QEE5</accession>
<dbReference type="InterPro" id="IPR009780">
    <property type="entry name" value="DUF1344"/>
</dbReference>
<name>A0A844QEE5_9HYPH</name>
<comment type="caution">
    <text evidence="2">The sequence shown here is derived from an EMBL/GenBank/DDBJ whole genome shotgun (WGS) entry which is preliminary data.</text>
</comment>
<gene>
    <name evidence="2" type="ORF">GN330_07005</name>
</gene>